<evidence type="ECO:0000313" key="5">
    <source>
        <dbReference type="EMBL" id="NYE83505.1"/>
    </source>
</evidence>
<keyword evidence="6" id="KW-1185">Reference proteome</keyword>
<feature type="transmembrane region" description="Helical" evidence="4">
    <location>
        <begin position="204"/>
        <end position="225"/>
    </location>
</feature>
<organism evidence="5 6">
    <name type="scientific">Pigmentiphaga litoralis</name>
    <dbReference type="NCBI Taxonomy" id="516702"/>
    <lineage>
        <taxon>Bacteria</taxon>
        <taxon>Pseudomonadati</taxon>
        <taxon>Pseudomonadota</taxon>
        <taxon>Betaproteobacteria</taxon>
        <taxon>Burkholderiales</taxon>
        <taxon>Alcaligenaceae</taxon>
        <taxon>Pigmentiphaga</taxon>
    </lineage>
</organism>
<feature type="transmembrane region" description="Helical" evidence="4">
    <location>
        <begin position="164"/>
        <end position="183"/>
    </location>
</feature>
<evidence type="ECO:0000256" key="2">
    <source>
        <dbReference type="ARBA" id="ARBA00022989"/>
    </source>
</evidence>
<feature type="transmembrane region" description="Helical" evidence="4">
    <location>
        <begin position="140"/>
        <end position="158"/>
    </location>
</feature>
<dbReference type="GO" id="GO:0005886">
    <property type="term" value="C:plasma membrane"/>
    <property type="evidence" value="ECO:0007669"/>
    <property type="project" value="TreeGrafter"/>
</dbReference>
<sequence>MIRLSPLPADRHSRYAAVALALALPADVLLYLLLPMYADDFGISLAEAGGLLAANRLVRIAGYGAVARFYARHGDRVTCSIAVVVAAFCALGNSVLSGFWPLLVVRLGWGLCYAALNLSTQALATADVHNAARRTGASRAWIALGPVIALPAGALMTLHHGPRLIFVILAGVALLGLLATRALPSGAHATLHPARRRIRWPDRLNLWSFVEGLTLDGLFILGLGFLGKDLLPGQAVLVAGLLLALRYLSEMLLGPVGGRLADRHGALRLLVAMSLATSGALLAFGAGWLWSAAAVIVVLRALQLPLVAPLVLARYPGPARVPALASQAIWRDIGAGAGPLIAGLLLARVPALALYGAAAVALAVAALACRTGASRPAATGAGSG</sequence>
<feature type="transmembrane region" description="Helical" evidence="4">
    <location>
        <begin position="77"/>
        <end position="101"/>
    </location>
</feature>
<feature type="transmembrane region" description="Helical" evidence="4">
    <location>
        <begin position="15"/>
        <end position="34"/>
    </location>
</feature>
<feature type="transmembrane region" description="Helical" evidence="4">
    <location>
        <begin position="269"/>
        <end position="290"/>
    </location>
</feature>
<keyword evidence="3 4" id="KW-0472">Membrane</keyword>
<keyword evidence="2 4" id="KW-1133">Transmembrane helix</keyword>
<dbReference type="PANTHER" id="PTHR23521">
    <property type="entry name" value="TRANSPORTER MFS SUPERFAMILY"/>
    <property type="match status" value="1"/>
</dbReference>
<dbReference type="CDD" id="cd06174">
    <property type="entry name" value="MFS"/>
    <property type="match status" value="1"/>
</dbReference>
<accession>A0A7Y9LNP7</accession>
<dbReference type="Pfam" id="PF07690">
    <property type="entry name" value="MFS_1"/>
    <property type="match status" value="1"/>
</dbReference>
<dbReference type="Proteomes" id="UP000542125">
    <property type="component" value="Unassembled WGS sequence"/>
</dbReference>
<dbReference type="SUPFAM" id="SSF103473">
    <property type="entry name" value="MFS general substrate transporter"/>
    <property type="match status" value="1"/>
</dbReference>
<evidence type="ECO:0000256" key="4">
    <source>
        <dbReference type="SAM" id="Phobius"/>
    </source>
</evidence>
<proteinExistence type="predicted"/>
<dbReference type="EMBL" id="JACBYR010000001">
    <property type="protein sequence ID" value="NYE83505.1"/>
    <property type="molecule type" value="Genomic_DNA"/>
</dbReference>
<feature type="transmembrane region" description="Helical" evidence="4">
    <location>
        <begin position="107"/>
        <end position="128"/>
    </location>
</feature>
<reference evidence="5 6" key="1">
    <citation type="submission" date="2020-07" db="EMBL/GenBank/DDBJ databases">
        <title>Genomic Encyclopedia of Type Strains, Phase IV (KMG-V): Genome sequencing to study the core and pangenomes of soil and plant-associated prokaryotes.</title>
        <authorList>
            <person name="Whitman W."/>
        </authorList>
    </citation>
    <scope>NUCLEOTIDE SEQUENCE [LARGE SCALE GENOMIC DNA]</scope>
    <source>
        <strain evidence="5 6">SAS40</strain>
    </source>
</reference>
<dbReference type="InterPro" id="IPR011701">
    <property type="entry name" value="MFS"/>
</dbReference>
<protein>
    <submittedName>
        <fullName evidence="5">MFS family permease</fullName>
    </submittedName>
</protein>
<gene>
    <name evidence="5" type="ORF">FHW18_002776</name>
</gene>
<dbReference type="AlphaFoldDB" id="A0A7Y9LNP7"/>
<dbReference type="RefSeq" id="WP_179587215.1">
    <property type="nucleotide sequence ID" value="NZ_JACBYR010000001.1"/>
</dbReference>
<dbReference type="InterPro" id="IPR036259">
    <property type="entry name" value="MFS_trans_sf"/>
</dbReference>
<feature type="transmembrane region" description="Helical" evidence="4">
    <location>
        <begin position="231"/>
        <end position="248"/>
    </location>
</feature>
<dbReference type="GO" id="GO:0022857">
    <property type="term" value="F:transmembrane transporter activity"/>
    <property type="evidence" value="ECO:0007669"/>
    <property type="project" value="InterPro"/>
</dbReference>
<evidence type="ECO:0000256" key="3">
    <source>
        <dbReference type="ARBA" id="ARBA00023136"/>
    </source>
</evidence>
<feature type="transmembrane region" description="Helical" evidence="4">
    <location>
        <begin position="352"/>
        <end position="369"/>
    </location>
</feature>
<evidence type="ECO:0000313" key="6">
    <source>
        <dbReference type="Proteomes" id="UP000542125"/>
    </source>
</evidence>
<dbReference type="PANTHER" id="PTHR23521:SF2">
    <property type="entry name" value="TRANSPORTER MFS SUPERFAMILY"/>
    <property type="match status" value="1"/>
</dbReference>
<comment type="caution">
    <text evidence="5">The sequence shown here is derived from an EMBL/GenBank/DDBJ whole genome shotgun (WGS) entry which is preliminary data.</text>
</comment>
<evidence type="ECO:0000256" key="1">
    <source>
        <dbReference type="ARBA" id="ARBA00022692"/>
    </source>
</evidence>
<dbReference type="Gene3D" id="1.20.1250.20">
    <property type="entry name" value="MFS general substrate transporter like domains"/>
    <property type="match status" value="2"/>
</dbReference>
<name>A0A7Y9LNP7_9BURK</name>
<keyword evidence="1 4" id="KW-0812">Transmembrane</keyword>